<evidence type="ECO:0008006" key="4">
    <source>
        <dbReference type="Google" id="ProtNLM"/>
    </source>
</evidence>
<dbReference type="PANTHER" id="PTHR30615">
    <property type="entry name" value="UNCHARACTERIZED PROTEIN YJBQ-RELATED"/>
    <property type="match status" value="1"/>
</dbReference>
<evidence type="ECO:0000313" key="3">
    <source>
        <dbReference type="Proteomes" id="UP000644693"/>
    </source>
</evidence>
<dbReference type="PIRSF" id="PIRSF004681">
    <property type="entry name" value="UCP004681"/>
    <property type="match status" value="1"/>
</dbReference>
<sequence length="138" mass="15495">MHMITEVAINANGQGLHSITTRIQSALSSATHGEGLCTLFLQHTSASLLIQENYDDSARIDLERWLNRLVPENDALYTHTLEGADDMPAHIKTALTATQLSIPFRDGQLMLGTWQGIYLWEHRHGAQQRRVLLHIAKD</sequence>
<comment type="caution">
    <text evidence="2">The sequence shown here is derived from an EMBL/GenBank/DDBJ whole genome shotgun (WGS) entry which is preliminary data.</text>
</comment>
<evidence type="ECO:0000256" key="1">
    <source>
        <dbReference type="ARBA" id="ARBA00005534"/>
    </source>
</evidence>
<dbReference type="InterPro" id="IPR035917">
    <property type="entry name" value="YjbQ-like_sf"/>
</dbReference>
<dbReference type="NCBIfam" id="TIGR00149">
    <property type="entry name" value="TIGR00149_YjbQ"/>
    <property type="match status" value="1"/>
</dbReference>
<comment type="similarity">
    <text evidence="1">Belongs to the UPF0047 family.</text>
</comment>
<organism evidence="2 3">
    <name type="scientific">Parahalioglobus pacificus</name>
    <dbReference type="NCBI Taxonomy" id="930806"/>
    <lineage>
        <taxon>Bacteria</taxon>
        <taxon>Pseudomonadati</taxon>
        <taxon>Pseudomonadota</taxon>
        <taxon>Gammaproteobacteria</taxon>
        <taxon>Cellvibrionales</taxon>
        <taxon>Halieaceae</taxon>
        <taxon>Parahalioglobus</taxon>
    </lineage>
</organism>
<evidence type="ECO:0000313" key="2">
    <source>
        <dbReference type="EMBL" id="GHD31422.1"/>
    </source>
</evidence>
<protein>
    <recommendedName>
        <fullName evidence="4">Secondary thiamine-phosphate synthase enzyme</fullName>
    </recommendedName>
</protein>
<name>A0A918XH55_9GAMM</name>
<keyword evidence="3" id="KW-1185">Reference proteome</keyword>
<reference evidence="2" key="1">
    <citation type="journal article" date="2014" name="Int. J. Syst. Evol. Microbiol.">
        <title>Complete genome sequence of Corynebacterium casei LMG S-19264T (=DSM 44701T), isolated from a smear-ripened cheese.</title>
        <authorList>
            <consortium name="US DOE Joint Genome Institute (JGI-PGF)"/>
            <person name="Walter F."/>
            <person name="Albersmeier A."/>
            <person name="Kalinowski J."/>
            <person name="Ruckert C."/>
        </authorList>
    </citation>
    <scope>NUCLEOTIDE SEQUENCE</scope>
    <source>
        <strain evidence="2">KCTC 23430</strain>
    </source>
</reference>
<reference evidence="2" key="2">
    <citation type="submission" date="2020-09" db="EMBL/GenBank/DDBJ databases">
        <authorList>
            <person name="Sun Q."/>
            <person name="Kim S."/>
        </authorList>
    </citation>
    <scope>NUCLEOTIDE SEQUENCE</scope>
    <source>
        <strain evidence="2">KCTC 23430</strain>
    </source>
</reference>
<dbReference type="Pfam" id="PF01894">
    <property type="entry name" value="YjbQ"/>
    <property type="match status" value="1"/>
</dbReference>
<dbReference type="SUPFAM" id="SSF111038">
    <property type="entry name" value="YjbQ-like"/>
    <property type="match status" value="1"/>
</dbReference>
<dbReference type="Gene3D" id="2.60.120.460">
    <property type="entry name" value="YjbQ-like"/>
    <property type="match status" value="1"/>
</dbReference>
<dbReference type="PANTHER" id="PTHR30615:SF8">
    <property type="entry name" value="UPF0047 PROTEIN C4A8.02C"/>
    <property type="match status" value="1"/>
</dbReference>
<dbReference type="EMBL" id="BMYM01000001">
    <property type="protein sequence ID" value="GHD31422.1"/>
    <property type="molecule type" value="Genomic_DNA"/>
</dbReference>
<dbReference type="AlphaFoldDB" id="A0A918XH55"/>
<gene>
    <name evidence="2" type="ORF">GCM10007053_14450</name>
</gene>
<accession>A0A918XH55</accession>
<dbReference type="Proteomes" id="UP000644693">
    <property type="component" value="Unassembled WGS sequence"/>
</dbReference>
<dbReference type="InterPro" id="IPR001602">
    <property type="entry name" value="UPF0047_YjbQ-like"/>
</dbReference>
<proteinExistence type="inferred from homology"/>